<comment type="caution">
    <text evidence="1">The sequence shown here is derived from an EMBL/GenBank/DDBJ whole genome shotgun (WGS) entry which is preliminary data.</text>
</comment>
<dbReference type="EMBL" id="VSSQ01077030">
    <property type="protein sequence ID" value="MPN27222.1"/>
    <property type="molecule type" value="Genomic_DNA"/>
</dbReference>
<name>A0A645GMX2_9ZZZZ</name>
<evidence type="ECO:0000313" key="1">
    <source>
        <dbReference type="EMBL" id="MPN27222.1"/>
    </source>
</evidence>
<sequence length="84" mass="10003">MFFGELDDKSKKPGFSNTKHYDSLFEIGETLKYLYDNGKYNKMKNLDSNKLNDSVSSLEIYKGNKHTQRENFEKFVQDIYNQFK</sequence>
<proteinExistence type="predicted"/>
<protein>
    <submittedName>
        <fullName evidence="1">Uncharacterized protein</fullName>
    </submittedName>
</protein>
<accession>A0A645GMX2</accession>
<dbReference type="AlphaFoldDB" id="A0A645GMX2"/>
<gene>
    <name evidence="1" type="ORF">SDC9_174650</name>
</gene>
<reference evidence="1" key="1">
    <citation type="submission" date="2019-08" db="EMBL/GenBank/DDBJ databases">
        <authorList>
            <person name="Kucharzyk K."/>
            <person name="Murdoch R.W."/>
            <person name="Higgins S."/>
            <person name="Loffler F."/>
        </authorList>
    </citation>
    <scope>NUCLEOTIDE SEQUENCE</scope>
</reference>
<organism evidence="1">
    <name type="scientific">bioreactor metagenome</name>
    <dbReference type="NCBI Taxonomy" id="1076179"/>
    <lineage>
        <taxon>unclassified sequences</taxon>
        <taxon>metagenomes</taxon>
        <taxon>ecological metagenomes</taxon>
    </lineage>
</organism>